<dbReference type="Proteomes" id="UP000002008">
    <property type="component" value="Chromosome"/>
</dbReference>
<dbReference type="SMART" id="SM00878">
    <property type="entry name" value="Biotin_carb_C"/>
    <property type="match status" value="1"/>
</dbReference>
<keyword evidence="6" id="KW-0460">Magnesium</keyword>
<protein>
    <recommendedName>
        <fullName evidence="2">biotin carboxylase</fullName>
        <ecNumber evidence="2">6.3.4.14</ecNumber>
    </recommendedName>
</protein>
<dbReference type="NCBIfam" id="NF006367">
    <property type="entry name" value="PRK08591.1"/>
    <property type="match status" value="1"/>
</dbReference>
<dbReference type="HOGENOM" id="CLU_000395_3_1_0"/>
<dbReference type="BioCyc" id="MetaCyc:MONOMER-17289"/>
<dbReference type="EMBL" id="CP000909">
    <property type="protein sequence ID" value="ABY34606.1"/>
    <property type="molecule type" value="Genomic_DNA"/>
</dbReference>
<keyword evidence="3" id="KW-0436">Ligase</keyword>
<dbReference type="PROSITE" id="PS50968">
    <property type="entry name" value="BIOTINYL_LIPOYL"/>
    <property type="match status" value="1"/>
</dbReference>
<evidence type="ECO:0000256" key="4">
    <source>
        <dbReference type="ARBA" id="ARBA00022741"/>
    </source>
</evidence>
<dbReference type="InterPro" id="IPR011054">
    <property type="entry name" value="Rudment_hybrid_motif"/>
</dbReference>
<dbReference type="PANTHER" id="PTHR18866:SF33">
    <property type="entry name" value="METHYLCROTONOYL-COA CARBOXYLASE SUBUNIT ALPHA, MITOCHONDRIAL-RELATED"/>
    <property type="match status" value="1"/>
</dbReference>
<reference evidence="13" key="1">
    <citation type="journal article" date="2011" name="BMC Genomics">
        <title>Complete genome sequence of the filamentous anoxygenic phototrophic bacterium Chloroflexus aurantiacus.</title>
        <authorList>
            <person name="Tang K.H."/>
            <person name="Barry K."/>
            <person name="Chertkov O."/>
            <person name="Dalin E."/>
            <person name="Han C.S."/>
            <person name="Hauser L.J."/>
            <person name="Honchak B.M."/>
            <person name="Karbach L.E."/>
            <person name="Land M.L."/>
            <person name="Lapidus A."/>
            <person name="Larimer F.W."/>
            <person name="Mikhailova N."/>
            <person name="Pitluck S."/>
            <person name="Pierson B.K."/>
            <person name="Blankenship R.E."/>
        </authorList>
    </citation>
    <scope>NUCLEOTIDE SEQUENCE [LARGE SCALE GENOMIC DNA]</scope>
    <source>
        <strain evidence="13">ATCC 29366 / DSM 635 / J-10-fl</strain>
    </source>
</reference>
<feature type="domain" description="Lipoyl-binding" evidence="9">
    <location>
        <begin position="511"/>
        <end position="587"/>
    </location>
</feature>
<evidence type="ECO:0000256" key="6">
    <source>
        <dbReference type="ARBA" id="ARBA00022842"/>
    </source>
</evidence>
<evidence type="ECO:0000259" key="11">
    <source>
        <dbReference type="PROSITE" id="PS50979"/>
    </source>
</evidence>
<dbReference type="STRING" id="324602.Caur_1378"/>
<dbReference type="AlphaFoldDB" id="A9W9X0"/>
<dbReference type="SUPFAM" id="SSF52440">
    <property type="entry name" value="PreATP-grasp domain"/>
    <property type="match status" value="1"/>
</dbReference>
<dbReference type="PROSITE" id="PS00188">
    <property type="entry name" value="BIOTIN"/>
    <property type="match status" value="1"/>
</dbReference>
<dbReference type="Pfam" id="PF00364">
    <property type="entry name" value="Biotin_lipoyl"/>
    <property type="match status" value="1"/>
</dbReference>
<evidence type="ECO:0000313" key="13">
    <source>
        <dbReference type="Proteomes" id="UP000002008"/>
    </source>
</evidence>
<dbReference type="PROSITE" id="PS50979">
    <property type="entry name" value="BC"/>
    <property type="match status" value="1"/>
</dbReference>
<dbReference type="KEGG" id="cau:Caur_1378"/>
<dbReference type="InterPro" id="IPR016185">
    <property type="entry name" value="PreATP-grasp_dom_sf"/>
</dbReference>
<dbReference type="BRENDA" id="6.3.4.14">
    <property type="organism ID" value="1352"/>
</dbReference>
<sequence>MFRTILVANRGEIALRVMRACRELGLRCVAVYSEADRDAPHVAYADDAFLIGPPSPAESYLNIDAIIRAAKATGAEAIHPGYGFLAENASFVRAVTAAGLIFIGPPAEAMERMGGKTAARREATAAGVPVVPGVLEPVTDAAEVRRLGKEFGYPIAIKAVGGGGGRGLRVVRSPEEVDEAFAAARREAEVAFKNGELYVEKYLDDPRHIEIQVLADRYGNAVALGERDCSVQRRHQKLIEECPSPALTPELRAEMGAAAVRLAKAVGYVSAGTLEFLFQDGRYYFLEMNTRIQVEHTVTEMVYGIDLVAAQIRIAQGEKLWFKQEDVVPRGHAIECRINAEDPLHNFRPALGTIGEYHEPVGFGVRVDSGVRAYYTVPSHYDSLLAKLITWGSDRQEAIARMRRALAEYRIEGVTTIIPFHQAALEHPVFTAGAATVNFIPRHPELFSRAAELTPPTAASAGAEPAPEPRRFTIEVNGRRFGVAVFGDGMNATPVASPSRSAPARRAAPKKTTLAAPVDAVISPIQGRVVAVRVAHGQQVEAGQVLFIVEAMKMENEITAPHSGTIAEVRVEVGTTVEAGAMLATYQNTANNTNGK</sequence>
<organism evidence="12 13">
    <name type="scientific">Chloroflexus aurantiacus (strain ATCC 29366 / DSM 635 / J-10-fl)</name>
    <dbReference type="NCBI Taxonomy" id="324602"/>
    <lineage>
        <taxon>Bacteria</taxon>
        <taxon>Bacillati</taxon>
        <taxon>Chloroflexota</taxon>
        <taxon>Chloroflexia</taxon>
        <taxon>Chloroflexales</taxon>
        <taxon>Chloroflexineae</taxon>
        <taxon>Chloroflexaceae</taxon>
        <taxon>Chloroflexus</taxon>
    </lineage>
</organism>
<dbReference type="Gene3D" id="2.40.50.100">
    <property type="match status" value="1"/>
</dbReference>
<evidence type="ECO:0000259" key="10">
    <source>
        <dbReference type="PROSITE" id="PS50975"/>
    </source>
</evidence>
<dbReference type="SUPFAM" id="SSF56059">
    <property type="entry name" value="Glutathione synthetase ATP-binding domain-like"/>
    <property type="match status" value="1"/>
</dbReference>
<dbReference type="GO" id="GO:2001295">
    <property type="term" value="P:malonyl-CoA biosynthetic process"/>
    <property type="evidence" value="ECO:0007669"/>
    <property type="project" value="UniProtKB-UniPathway"/>
</dbReference>
<evidence type="ECO:0000313" key="12">
    <source>
        <dbReference type="EMBL" id="ABY34606.1"/>
    </source>
</evidence>
<dbReference type="SUPFAM" id="SSF51246">
    <property type="entry name" value="Rudiment single hybrid motif"/>
    <property type="match status" value="1"/>
</dbReference>
<dbReference type="UniPathway" id="UPA00655">
    <property type="reaction ID" value="UER00711"/>
</dbReference>
<dbReference type="SMR" id="A9W9X0"/>
<dbReference type="InParanoid" id="A9W9X0"/>
<keyword evidence="4 8" id="KW-0547">Nucleotide-binding</keyword>
<feature type="domain" description="Biotin carboxylation" evidence="11">
    <location>
        <begin position="1"/>
        <end position="445"/>
    </location>
</feature>
<dbReference type="GO" id="GO:0003989">
    <property type="term" value="F:acetyl-CoA carboxylase activity"/>
    <property type="evidence" value="ECO:0000318"/>
    <property type="project" value="GO_Central"/>
</dbReference>
<dbReference type="NCBIfam" id="TIGR00514">
    <property type="entry name" value="accC"/>
    <property type="match status" value="1"/>
</dbReference>
<dbReference type="InterPro" id="IPR001882">
    <property type="entry name" value="Biotin_BS"/>
</dbReference>
<dbReference type="Pfam" id="PF02786">
    <property type="entry name" value="CPSase_L_D2"/>
    <property type="match status" value="1"/>
</dbReference>
<dbReference type="PROSITE" id="PS00867">
    <property type="entry name" value="CPSASE_2"/>
    <property type="match status" value="1"/>
</dbReference>
<dbReference type="EC" id="6.3.4.14" evidence="2"/>
<dbReference type="GO" id="GO:0005524">
    <property type="term" value="F:ATP binding"/>
    <property type="evidence" value="ECO:0007669"/>
    <property type="project" value="UniProtKB-UniRule"/>
</dbReference>
<dbReference type="PANTHER" id="PTHR18866">
    <property type="entry name" value="CARBOXYLASE:PYRUVATE/ACETYL-COA/PROPIONYL-COA CARBOXYLASE"/>
    <property type="match status" value="1"/>
</dbReference>
<dbReference type="SUPFAM" id="SSF51230">
    <property type="entry name" value="Single hybrid motif"/>
    <property type="match status" value="1"/>
</dbReference>
<dbReference type="eggNOG" id="COG0439">
    <property type="taxonomic scope" value="Bacteria"/>
</dbReference>
<dbReference type="Pfam" id="PF02785">
    <property type="entry name" value="Biotin_carb_C"/>
    <property type="match status" value="1"/>
</dbReference>
<keyword evidence="14" id="KW-0002">3D-structure</keyword>
<dbReference type="InterPro" id="IPR050856">
    <property type="entry name" value="Biotin_carboxylase_complex"/>
</dbReference>
<dbReference type="FunFam" id="2.40.50.100:FF:000003">
    <property type="entry name" value="Acetyl-CoA carboxylase biotin carboxyl carrier protein"/>
    <property type="match status" value="1"/>
</dbReference>
<keyword evidence="13" id="KW-1185">Reference proteome</keyword>
<name>A9W9X0_CHLAA</name>
<evidence type="ECO:0000256" key="1">
    <source>
        <dbReference type="ARBA" id="ARBA00001953"/>
    </source>
</evidence>
<dbReference type="EnsemblBacteria" id="ABY34606">
    <property type="protein sequence ID" value="ABY34606"/>
    <property type="gene ID" value="Caur_1378"/>
</dbReference>
<dbReference type="FunFam" id="3.30.1490.20:FF:000003">
    <property type="entry name" value="acetyl-CoA carboxylase isoform X1"/>
    <property type="match status" value="1"/>
</dbReference>
<dbReference type="InterPro" id="IPR004549">
    <property type="entry name" value="Acetyl_CoA_COase_biotin_COase"/>
</dbReference>
<reference evidence="14" key="2">
    <citation type="journal article" date="2024" name="MBio">
        <title>&lt;i&gt;Chloroflexus aurantiacus&lt;/i&gt; acetyl-CoA carboxylase evolves fused biotin carboxylase and biotin carboxyl carrier protein to complete carboxylation activity.</title>
        <authorList>
            <person name="Shen J."/>
            <person name="Wu W."/>
            <person name="Wang K."/>
            <person name="Wu J."/>
            <person name="Liu B."/>
            <person name="Li C."/>
            <person name="Gong Z."/>
            <person name="Hong X."/>
            <person name="Fang H."/>
            <person name="Zhang X."/>
            <person name="Xu X."/>
        </authorList>
    </citation>
    <scope>X-RAY CRYSTALLOGRAPHY (3.20 ANGSTROMS) OF 1-459 AND 460-596</scope>
</reference>
<keyword evidence="5 8" id="KW-0067">ATP-binding</keyword>
<evidence type="ECO:0000256" key="7">
    <source>
        <dbReference type="ARBA" id="ARBA00023267"/>
    </source>
</evidence>
<dbReference type="Pfam" id="PF00289">
    <property type="entry name" value="Biotin_carb_N"/>
    <property type="match status" value="1"/>
</dbReference>
<evidence type="ECO:0000256" key="5">
    <source>
        <dbReference type="ARBA" id="ARBA00022840"/>
    </source>
</evidence>
<evidence type="ECO:0000259" key="9">
    <source>
        <dbReference type="PROSITE" id="PS50968"/>
    </source>
</evidence>
<dbReference type="PDB" id="8HZ4">
    <property type="method" value="X-ray"/>
    <property type="resolution" value="3.20 A"/>
    <property type="chains" value="A/B/C/D=1-459, E/F/G/H=460-596"/>
</dbReference>
<evidence type="ECO:0000256" key="3">
    <source>
        <dbReference type="ARBA" id="ARBA00022598"/>
    </source>
</evidence>
<evidence type="ECO:0000256" key="2">
    <source>
        <dbReference type="ARBA" id="ARBA00013263"/>
    </source>
</evidence>
<dbReference type="InterPro" id="IPR011764">
    <property type="entry name" value="Biotin_carboxylation_dom"/>
</dbReference>
<dbReference type="GO" id="GO:0046872">
    <property type="term" value="F:metal ion binding"/>
    <property type="evidence" value="ECO:0007669"/>
    <property type="project" value="InterPro"/>
</dbReference>
<evidence type="ECO:0000256" key="8">
    <source>
        <dbReference type="PROSITE-ProRule" id="PRU00409"/>
    </source>
</evidence>
<dbReference type="PATRIC" id="fig|324602.8.peg.1570"/>
<dbReference type="GO" id="GO:0004075">
    <property type="term" value="F:biotin carboxylase activity"/>
    <property type="evidence" value="ECO:0007669"/>
    <property type="project" value="UniProtKB-EC"/>
</dbReference>
<dbReference type="RefSeq" id="WP_012257262.1">
    <property type="nucleotide sequence ID" value="NC_010175.1"/>
</dbReference>
<dbReference type="PROSITE" id="PS50975">
    <property type="entry name" value="ATP_GRASP"/>
    <property type="match status" value="1"/>
</dbReference>
<evidence type="ECO:0007829" key="14">
    <source>
        <dbReference type="PDB" id="8HZ4"/>
    </source>
</evidence>
<keyword evidence="7" id="KW-0092">Biotin</keyword>
<gene>
    <name evidence="12" type="ordered locus">Caur_1378</name>
</gene>
<dbReference type="InterPro" id="IPR011053">
    <property type="entry name" value="Single_hybrid_motif"/>
</dbReference>
<dbReference type="FunFam" id="3.40.50.20:FF:000010">
    <property type="entry name" value="Propionyl-CoA carboxylase subunit alpha"/>
    <property type="match status" value="1"/>
</dbReference>
<dbReference type="InterPro" id="IPR011761">
    <property type="entry name" value="ATP-grasp"/>
</dbReference>
<dbReference type="InterPro" id="IPR005479">
    <property type="entry name" value="CPAse_ATP-bd"/>
</dbReference>
<dbReference type="Gene3D" id="3.30.470.20">
    <property type="entry name" value="ATP-grasp fold, B domain"/>
    <property type="match status" value="1"/>
</dbReference>
<dbReference type="CDD" id="cd06850">
    <property type="entry name" value="biotinyl_domain"/>
    <property type="match status" value="1"/>
</dbReference>
<dbReference type="InterPro" id="IPR000089">
    <property type="entry name" value="Biotin_lipoyl"/>
</dbReference>
<comment type="cofactor">
    <cofactor evidence="1">
        <name>biotin</name>
        <dbReference type="ChEBI" id="CHEBI:57586"/>
    </cofactor>
</comment>
<dbReference type="GO" id="GO:0006633">
    <property type="term" value="P:fatty acid biosynthetic process"/>
    <property type="evidence" value="ECO:0000318"/>
    <property type="project" value="GO_Central"/>
</dbReference>
<feature type="domain" description="ATP-grasp" evidence="10">
    <location>
        <begin position="120"/>
        <end position="316"/>
    </location>
</feature>
<accession>A9W9X0</accession>
<proteinExistence type="evidence at protein level"/>
<dbReference type="InterPro" id="IPR005482">
    <property type="entry name" value="Biotin_COase_C"/>
</dbReference>
<dbReference type="InterPro" id="IPR005481">
    <property type="entry name" value="BC-like_N"/>
</dbReference>